<dbReference type="AlphaFoldDB" id="A0A1I5SRC6"/>
<dbReference type="OrthoDB" id="9798438at2"/>
<gene>
    <name evidence="3" type="ORF">SAMN04515668_0163</name>
</gene>
<name>A0A1I5SRC6_HYMAR</name>
<organism evidence="3 4">
    <name type="scientific">Hymenobacter arizonensis</name>
    <name type="common">Siccationidurans arizonensis</name>
    <dbReference type="NCBI Taxonomy" id="1227077"/>
    <lineage>
        <taxon>Bacteria</taxon>
        <taxon>Pseudomonadati</taxon>
        <taxon>Bacteroidota</taxon>
        <taxon>Cytophagia</taxon>
        <taxon>Cytophagales</taxon>
        <taxon>Hymenobacteraceae</taxon>
        <taxon>Hymenobacter</taxon>
    </lineage>
</organism>
<dbReference type="RefSeq" id="WP_143079999.1">
    <property type="nucleotide sequence ID" value="NZ_FOXS01000001.1"/>
</dbReference>
<dbReference type="STRING" id="1227077.SAMN04515668_0163"/>
<evidence type="ECO:0000259" key="2">
    <source>
        <dbReference type="Pfam" id="PF18962"/>
    </source>
</evidence>
<dbReference type="Pfam" id="PF18962">
    <property type="entry name" value="Por_Secre_tail"/>
    <property type="match status" value="1"/>
</dbReference>
<dbReference type="InterPro" id="IPR026444">
    <property type="entry name" value="Secre_tail"/>
</dbReference>
<feature type="domain" description="Secretion system C-terminal sorting" evidence="2">
    <location>
        <begin position="342"/>
        <end position="414"/>
    </location>
</feature>
<accession>A0A1I5SRC6</accession>
<proteinExistence type="predicted"/>
<evidence type="ECO:0000313" key="3">
    <source>
        <dbReference type="EMBL" id="SFP73275.1"/>
    </source>
</evidence>
<keyword evidence="1" id="KW-0732">Signal</keyword>
<keyword evidence="4" id="KW-1185">Reference proteome</keyword>
<dbReference type="NCBIfam" id="TIGR04183">
    <property type="entry name" value="Por_Secre_tail"/>
    <property type="match status" value="1"/>
</dbReference>
<sequence>MLKTATHFLLLLAFVAGFSPARAQSGCPDPRATNYNPAAIINDGSCQYAVTSAALPLKTPLASAVPESSGLQYSSQSLWTFNDSGNQPILFKVDSTTGNVLQQVSISNFGNVDWEDIAADAQYLYIGDVGNNNGNRRDLRVLRVRKSAIGPGATETVAAEAIAFSYPDQTNFSPGTNNHNFDCEAFFYANDSLHLFTKNWADLRTKYYTIPAEPGTHVARLKATFAVNGLITAADLNPTGTAAALLGYNLSTGATFLWLLSNFRNTQYFQGNKRRIELPSALLIGQAEGLCFVDRHRVFVSNERLTGIVTVPQRLYELNTSSWLAPIVVTAAATAEAAGFQISPNPAHQFLRIERPTASTGELRLQLQDARGRTVAVASLPAGSRSRELPVAHLAAGLYLLRVESSAGAFSRKIEIQ</sequence>
<evidence type="ECO:0000313" key="4">
    <source>
        <dbReference type="Proteomes" id="UP000199029"/>
    </source>
</evidence>
<feature type="signal peptide" evidence="1">
    <location>
        <begin position="1"/>
        <end position="23"/>
    </location>
</feature>
<protein>
    <submittedName>
        <fullName evidence="3">Por secretion system C-terminal sorting domain-containing protein</fullName>
    </submittedName>
</protein>
<dbReference type="EMBL" id="FOXS01000001">
    <property type="protein sequence ID" value="SFP73275.1"/>
    <property type="molecule type" value="Genomic_DNA"/>
</dbReference>
<dbReference type="Proteomes" id="UP000199029">
    <property type="component" value="Unassembled WGS sequence"/>
</dbReference>
<feature type="chain" id="PRO_5011739742" evidence="1">
    <location>
        <begin position="24"/>
        <end position="417"/>
    </location>
</feature>
<reference evidence="4" key="1">
    <citation type="submission" date="2016-10" db="EMBL/GenBank/DDBJ databases">
        <authorList>
            <person name="Varghese N."/>
            <person name="Submissions S."/>
        </authorList>
    </citation>
    <scope>NUCLEOTIDE SEQUENCE [LARGE SCALE GENOMIC DNA]</scope>
    <source>
        <strain evidence="4">OR362-8,ATCC BAA-1266,JCM 13504</strain>
    </source>
</reference>
<evidence type="ECO:0000256" key="1">
    <source>
        <dbReference type="SAM" id="SignalP"/>
    </source>
</evidence>